<proteinExistence type="predicted"/>
<evidence type="ECO:0000313" key="1">
    <source>
        <dbReference type="EMBL" id="SFN39617.1"/>
    </source>
</evidence>
<dbReference type="RefSeq" id="WP_074794874.1">
    <property type="nucleotide sequence ID" value="NZ_FOVJ01000001.1"/>
</dbReference>
<evidence type="ECO:0000313" key="2">
    <source>
        <dbReference type="Proteomes" id="UP000183107"/>
    </source>
</evidence>
<dbReference type="Proteomes" id="UP000183107">
    <property type="component" value="Unassembled WGS sequence"/>
</dbReference>
<dbReference type="OrthoDB" id="8562297at2"/>
<keyword evidence="2" id="KW-1185">Reference proteome</keyword>
<accession>A0A1I4YNQ8</accession>
<gene>
    <name evidence="1" type="ORF">SAMN05216386_0796</name>
</gene>
<dbReference type="AlphaFoldDB" id="A0A1I4YNQ8"/>
<organism evidence="1 2">
    <name type="scientific">Nitrosospira briensis</name>
    <dbReference type="NCBI Taxonomy" id="35799"/>
    <lineage>
        <taxon>Bacteria</taxon>
        <taxon>Pseudomonadati</taxon>
        <taxon>Pseudomonadota</taxon>
        <taxon>Betaproteobacteria</taxon>
        <taxon>Nitrosomonadales</taxon>
        <taxon>Nitrosomonadaceae</taxon>
        <taxon>Nitrosospira</taxon>
    </lineage>
</organism>
<reference evidence="2" key="1">
    <citation type="submission" date="2016-10" db="EMBL/GenBank/DDBJ databases">
        <authorList>
            <person name="Varghese N."/>
        </authorList>
    </citation>
    <scope>NUCLEOTIDE SEQUENCE [LARGE SCALE GENOMIC DNA]</scope>
    <source>
        <strain evidence="2">Nsp8</strain>
    </source>
</reference>
<dbReference type="STRING" id="1266925.GCA_000619905_00017"/>
<sequence length="174" mass="19470">MKFRNPEHALRWAYETTSRPIVKISSVNVMRGPEGAGETGADGELTAYDRHAQAALILALCERVLSDMHIAYIRVQYGREASGFDLLVRHLAANFGTGMHSRRGVELIIRTYCGQKTGLRELRKTMSCGMLKAASLRNRGYDALDMIHVQAMDTLQREMENRGLLENADVSQMA</sequence>
<dbReference type="EMBL" id="FOVJ01000001">
    <property type="protein sequence ID" value="SFN39617.1"/>
    <property type="molecule type" value="Genomic_DNA"/>
</dbReference>
<protein>
    <submittedName>
        <fullName evidence="1">Uncharacterized protein</fullName>
    </submittedName>
</protein>
<name>A0A1I4YNQ8_9PROT</name>